<feature type="region of interest" description="Disordered" evidence="1">
    <location>
        <begin position="266"/>
        <end position="358"/>
    </location>
</feature>
<gene>
    <name evidence="2" type="ORF">B0H66DRAFT_617285</name>
</gene>
<organism evidence="2 3">
    <name type="scientific">Apodospora peruviana</name>
    <dbReference type="NCBI Taxonomy" id="516989"/>
    <lineage>
        <taxon>Eukaryota</taxon>
        <taxon>Fungi</taxon>
        <taxon>Dikarya</taxon>
        <taxon>Ascomycota</taxon>
        <taxon>Pezizomycotina</taxon>
        <taxon>Sordariomycetes</taxon>
        <taxon>Sordariomycetidae</taxon>
        <taxon>Sordariales</taxon>
        <taxon>Lasiosphaeriaceae</taxon>
        <taxon>Apodospora</taxon>
    </lineage>
</organism>
<name>A0AAE0IJW8_9PEZI</name>
<comment type="caution">
    <text evidence="2">The sequence shown here is derived from an EMBL/GenBank/DDBJ whole genome shotgun (WGS) entry which is preliminary data.</text>
</comment>
<feature type="region of interest" description="Disordered" evidence="1">
    <location>
        <begin position="460"/>
        <end position="582"/>
    </location>
</feature>
<reference evidence="2" key="2">
    <citation type="submission" date="2023-06" db="EMBL/GenBank/DDBJ databases">
        <authorList>
            <consortium name="Lawrence Berkeley National Laboratory"/>
            <person name="Haridas S."/>
            <person name="Hensen N."/>
            <person name="Bonometti L."/>
            <person name="Westerberg I."/>
            <person name="Brannstrom I.O."/>
            <person name="Guillou S."/>
            <person name="Cros-Aarteil S."/>
            <person name="Calhoun S."/>
            <person name="Kuo A."/>
            <person name="Mondo S."/>
            <person name="Pangilinan J."/>
            <person name="Riley R."/>
            <person name="Labutti K."/>
            <person name="Andreopoulos B."/>
            <person name="Lipzen A."/>
            <person name="Chen C."/>
            <person name="Yanf M."/>
            <person name="Daum C."/>
            <person name="Ng V."/>
            <person name="Clum A."/>
            <person name="Steindorff A."/>
            <person name="Ohm R."/>
            <person name="Martin F."/>
            <person name="Silar P."/>
            <person name="Natvig D."/>
            <person name="Lalanne C."/>
            <person name="Gautier V."/>
            <person name="Ament-Velasquez S.L."/>
            <person name="Kruys A."/>
            <person name="Hutchinson M.I."/>
            <person name="Powell A.J."/>
            <person name="Barry K."/>
            <person name="Miller A.N."/>
            <person name="Grigoriev I.V."/>
            <person name="Debuchy R."/>
            <person name="Gladieux P."/>
            <person name="Thoren M.H."/>
            <person name="Johannesson H."/>
        </authorList>
    </citation>
    <scope>NUCLEOTIDE SEQUENCE</scope>
    <source>
        <strain evidence="2">CBS 118394</strain>
    </source>
</reference>
<dbReference type="AlphaFoldDB" id="A0AAE0IJW8"/>
<feature type="compositionally biased region" description="Basic residues" evidence="1">
    <location>
        <begin position="556"/>
        <end position="567"/>
    </location>
</feature>
<reference evidence="2" key="1">
    <citation type="journal article" date="2023" name="Mol. Phylogenet. Evol.">
        <title>Genome-scale phylogeny and comparative genomics of the fungal order Sordariales.</title>
        <authorList>
            <person name="Hensen N."/>
            <person name="Bonometti L."/>
            <person name="Westerberg I."/>
            <person name="Brannstrom I.O."/>
            <person name="Guillou S."/>
            <person name="Cros-Aarteil S."/>
            <person name="Calhoun S."/>
            <person name="Haridas S."/>
            <person name="Kuo A."/>
            <person name="Mondo S."/>
            <person name="Pangilinan J."/>
            <person name="Riley R."/>
            <person name="LaButti K."/>
            <person name="Andreopoulos B."/>
            <person name="Lipzen A."/>
            <person name="Chen C."/>
            <person name="Yan M."/>
            <person name="Daum C."/>
            <person name="Ng V."/>
            <person name="Clum A."/>
            <person name="Steindorff A."/>
            <person name="Ohm R.A."/>
            <person name="Martin F."/>
            <person name="Silar P."/>
            <person name="Natvig D.O."/>
            <person name="Lalanne C."/>
            <person name="Gautier V."/>
            <person name="Ament-Velasquez S.L."/>
            <person name="Kruys A."/>
            <person name="Hutchinson M.I."/>
            <person name="Powell A.J."/>
            <person name="Barry K."/>
            <person name="Miller A.N."/>
            <person name="Grigoriev I.V."/>
            <person name="Debuchy R."/>
            <person name="Gladieux P."/>
            <person name="Hiltunen Thoren M."/>
            <person name="Johannesson H."/>
        </authorList>
    </citation>
    <scope>NUCLEOTIDE SEQUENCE</scope>
    <source>
        <strain evidence="2">CBS 118394</strain>
    </source>
</reference>
<dbReference type="EMBL" id="JAUEDM010000002">
    <property type="protein sequence ID" value="KAK3326319.1"/>
    <property type="molecule type" value="Genomic_DNA"/>
</dbReference>
<protein>
    <submittedName>
        <fullName evidence="2">Uncharacterized protein</fullName>
    </submittedName>
</protein>
<evidence type="ECO:0000313" key="3">
    <source>
        <dbReference type="Proteomes" id="UP001283341"/>
    </source>
</evidence>
<evidence type="ECO:0000313" key="2">
    <source>
        <dbReference type="EMBL" id="KAK3326319.1"/>
    </source>
</evidence>
<evidence type="ECO:0000256" key="1">
    <source>
        <dbReference type="SAM" id="MobiDB-lite"/>
    </source>
</evidence>
<keyword evidence="3" id="KW-1185">Reference proteome</keyword>
<feature type="region of interest" description="Disordered" evidence="1">
    <location>
        <begin position="688"/>
        <end position="709"/>
    </location>
</feature>
<feature type="compositionally biased region" description="Acidic residues" evidence="1">
    <location>
        <begin position="571"/>
        <end position="582"/>
    </location>
</feature>
<sequence>MAGRRRRPSNSAVATVEELHHRYLKETNVLKPTSPNTPDNEWPCYVLTDAMVYRSDCKTPANPLHVHLEGPMVIRGTLQIDEADTEIMANLIKPNKRVAHIEISRSERYSIGYLPNTLWVSGAAGWFEILPAPEYESTYREVQEAIALYYGILDAYEPYDKALKKNMRKKKKPPVQPSLDEIFFKYALTVGDGVFRDEVEARCKKWAQFLISHFPKEAELLWDNTDFAKWLRGLDAVLTKRIADAAAGLIPPTPIFPALVADVGQASQSRPISERSSSRSRRASRRNSDDEDVEMTDLASGPSNSPPLEVSEKGKGKAKLQSSTPVPLPDYMFSNLTQRLPTKPSPAPKESPTPDAADMSPVERLVDVFREMASEFDIKKASASKVYGQVHFKCKVKKYGNSQIIVHYYSKELLQHLDPEWRGTMFYKWLEEVSQRPVELPEDLPEWEIPSQLVRRKVKSFKPRASAKGPATDTLTPSNDLPKNKSRKSIPRTTLKWEDDEQSEEDPPRGKHLQPLTGTRTSGKGAVLRLAGSSKKRPVSEMEEDLPSGGGAGRKEQRRRVSRRNRPYAHDEDDTSEDDSLVNEDVEVISTSGRGSVPAPQDAVRIVVHAEKLPTMSPVGPNGTWTCDQDQCGFVVRSAEEMAGQERIHEHFRWHESQVEKINLAVTESRGGDMPIKYASFPRFKLPPLRPLSTPPPRESYTSFSKPEI</sequence>
<proteinExistence type="predicted"/>
<feature type="compositionally biased region" description="Pro residues" evidence="1">
    <location>
        <begin position="688"/>
        <end position="698"/>
    </location>
</feature>
<feature type="compositionally biased region" description="Polar residues" evidence="1">
    <location>
        <begin position="700"/>
        <end position="709"/>
    </location>
</feature>
<accession>A0AAE0IJW8</accession>
<dbReference type="Proteomes" id="UP001283341">
    <property type="component" value="Unassembled WGS sequence"/>
</dbReference>